<dbReference type="EMBL" id="LR796246">
    <property type="protein sequence ID" value="CAB4131077.1"/>
    <property type="molecule type" value="Genomic_DNA"/>
</dbReference>
<accession>A0A6J5LD41</accession>
<gene>
    <name evidence="1" type="ORF">UFOVP133_43</name>
</gene>
<reference evidence="1" key="1">
    <citation type="submission" date="2020-04" db="EMBL/GenBank/DDBJ databases">
        <authorList>
            <person name="Chiriac C."/>
            <person name="Salcher M."/>
            <person name="Ghai R."/>
            <person name="Kavagutti S V."/>
        </authorList>
    </citation>
    <scope>NUCLEOTIDE SEQUENCE</scope>
</reference>
<proteinExistence type="predicted"/>
<evidence type="ECO:0000313" key="1">
    <source>
        <dbReference type="EMBL" id="CAB4131077.1"/>
    </source>
</evidence>
<sequence>MAITFNWSVQKMQVANNKSVTKVDLLVTGTVAV</sequence>
<organism evidence="1">
    <name type="scientific">uncultured Caudovirales phage</name>
    <dbReference type="NCBI Taxonomy" id="2100421"/>
    <lineage>
        <taxon>Viruses</taxon>
        <taxon>Duplodnaviria</taxon>
        <taxon>Heunggongvirae</taxon>
        <taxon>Uroviricota</taxon>
        <taxon>Caudoviricetes</taxon>
        <taxon>Peduoviridae</taxon>
        <taxon>Maltschvirus</taxon>
        <taxon>Maltschvirus maltsch</taxon>
    </lineage>
</organism>
<protein>
    <submittedName>
        <fullName evidence="1">Uncharacterized protein</fullName>
    </submittedName>
</protein>
<name>A0A6J5LD41_9CAUD</name>